<comment type="caution">
    <text evidence="1">The sequence shown here is derived from an EMBL/GenBank/DDBJ whole genome shotgun (WGS) entry which is preliminary data.</text>
</comment>
<name>A0A5M6CGG8_9FLAO</name>
<protein>
    <recommendedName>
        <fullName evidence="3">Lipoprotein</fullName>
    </recommendedName>
</protein>
<organism evidence="1 2">
    <name type="scientific">Paenimyroides baculatum</name>
    <dbReference type="NCBI Taxonomy" id="2608000"/>
    <lineage>
        <taxon>Bacteria</taxon>
        <taxon>Pseudomonadati</taxon>
        <taxon>Bacteroidota</taxon>
        <taxon>Flavobacteriia</taxon>
        <taxon>Flavobacteriales</taxon>
        <taxon>Flavobacteriaceae</taxon>
        <taxon>Paenimyroides</taxon>
    </lineage>
</organism>
<dbReference type="Proteomes" id="UP000325141">
    <property type="component" value="Unassembled WGS sequence"/>
</dbReference>
<accession>A0A5M6CGG8</accession>
<dbReference type="RefSeq" id="WP_150013522.1">
    <property type="nucleotide sequence ID" value="NZ_VWSG01000009.1"/>
</dbReference>
<dbReference type="PROSITE" id="PS51257">
    <property type="entry name" value="PROKAR_LIPOPROTEIN"/>
    <property type="match status" value="1"/>
</dbReference>
<sequence>MKRLNVLTVLILSMIMFSCATFSKKGFRKEVDKLEETNLTMLNGNYSFYPIKRYIGNDKKQNDSVPNSLRYNNAYDFLINENYQKSREFDSLRMKDNEYQITLNLENKNSLRIKVFENSLVIKDTLLAGKYKKGMFYLDNTFLECRGIPYLFGGCTHNKRRVGLTKSGNLLVNEAVDSSGALLIIIAAGYSYNATFEYKKQ</sequence>
<dbReference type="AlphaFoldDB" id="A0A5M6CGG8"/>
<gene>
    <name evidence="1" type="ORF">F0460_11910</name>
</gene>
<evidence type="ECO:0000313" key="2">
    <source>
        <dbReference type="Proteomes" id="UP000325141"/>
    </source>
</evidence>
<proteinExistence type="predicted"/>
<reference evidence="1 2" key="1">
    <citation type="submission" date="2019-09" db="EMBL/GenBank/DDBJ databases">
        <title>Genome sequence and assembly of Flavobacterium sp.</title>
        <authorList>
            <person name="Chhetri G."/>
        </authorList>
    </citation>
    <scope>NUCLEOTIDE SEQUENCE [LARGE SCALE GENOMIC DNA]</scope>
    <source>
        <strain evidence="1 2">SNL9</strain>
    </source>
</reference>
<dbReference type="EMBL" id="VWSG01000009">
    <property type="protein sequence ID" value="KAA5533002.1"/>
    <property type="molecule type" value="Genomic_DNA"/>
</dbReference>
<evidence type="ECO:0000313" key="1">
    <source>
        <dbReference type="EMBL" id="KAA5533002.1"/>
    </source>
</evidence>
<keyword evidence="2" id="KW-1185">Reference proteome</keyword>
<evidence type="ECO:0008006" key="3">
    <source>
        <dbReference type="Google" id="ProtNLM"/>
    </source>
</evidence>